<name>A0ABN7ND87_TIMPD</name>
<feature type="region of interest" description="Disordered" evidence="1">
    <location>
        <begin position="18"/>
        <end position="38"/>
    </location>
</feature>
<protein>
    <submittedName>
        <fullName evidence="2">Uncharacterized protein</fullName>
    </submittedName>
</protein>
<accession>A0ABN7ND87</accession>
<proteinExistence type="predicted"/>
<evidence type="ECO:0000256" key="1">
    <source>
        <dbReference type="SAM" id="MobiDB-lite"/>
    </source>
</evidence>
<feature type="compositionally biased region" description="Basic and acidic residues" evidence="1">
    <location>
        <begin position="29"/>
        <end position="38"/>
    </location>
</feature>
<evidence type="ECO:0000313" key="3">
    <source>
        <dbReference type="Proteomes" id="UP001153148"/>
    </source>
</evidence>
<reference evidence="2" key="1">
    <citation type="submission" date="2021-03" db="EMBL/GenBank/DDBJ databases">
        <authorList>
            <person name="Tran Van P."/>
        </authorList>
    </citation>
    <scope>NUCLEOTIDE SEQUENCE</scope>
</reference>
<comment type="caution">
    <text evidence="2">The sequence shown here is derived from an EMBL/GenBank/DDBJ whole genome shotgun (WGS) entry which is preliminary data.</text>
</comment>
<keyword evidence="3" id="KW-1185">Reference proteome</keyword>
<dbReference type="EMBL" id="CAJPIN010000696">
    <property type="protein sequence ID" value="CAG2053810.1"/>
    <property type="molecule type" value="Genomic_DNA"/>
</dbReference>
<gene>
    <name evidence="2" type="ORF">TPAB3V08_LOCUS854</name>
</gene>
<organism evidence="2 3">
    <name type="scientific">Timema podura</name>
    <name type="common">Walking stick</name>
    <dbReference type="NCBI Taxonomy" id="61482"/>
    <lineage>
        <taxon>Eukaryota</taxon>
        <taxon>Metazoa</taxon>
        <taxon>Ecdysozoa</taxon>
        <taxon>Arthropoda</taxon>
        <taxon>Hexapoda</taxon>
        <taxon>Insecta</taxon>
        <taxon>Pterygota</taxon>
        <taxon>Neoptera</taxon>
        <taxon>Polyneoptera</taxon>
        <taxon>Phasmatodea</taxon>
        <taxon>Timematodea</taxon>
        <taxon>Timematoidea</taxon>
        <taxon>Timematidae</taxon>
        <taxon>Timema</taxon>
    </lineage>
</organism>
<dbReference type="Proteomes" id="UP001153148">
    <property type="component" value="Unassembled WGS sequence"/>
</dbReference>
<evidence type="ECO:0000313" key="2">
    <source>
        <dbReference type="EMBL" id="CAG2053810.1"/>
    </source>
</evidence>
<sequence>MLALTDLKECRVSSASAELSSAGGSSRRYGQDPRHSLQDGHVTRGVAVISLHHVTLSIVRSGTLNLCVKNTRENKLSSLMSVWLLTKEGGGMMSLTLIGYSRGRQCHLSMYGREAGNVTCLCVVERQATSLAFVWKRGRQRHLPLFGREAGNVSCLCVGELKYSQRSSNGR</sequence>